<dbReference type="EMBL" id="BAABCN010000015">
    <property type="protein sequence ID" value="GAA3891047.1"/>
    <property type="molecule type" value="Genomic_DNA"/>
</dbReference>
<dbReference type="PANTHER" id="PTHR43792">
    <property type="entry name" value="GNAT FAMILY, PUTATIVE (AFU_ORTHOLOGUE AFUA_3G00765)-RELATED-RELATED"/>
    <property type="match status" value="1"/>
</dbReference>
<feature type="domain" description="N-acetyltransferase" evidence="1">
    <location>
        <begin position="22"/>
        <end position="194"/>
    </location>
</feature>
<gene>
    <name evidence="2" type="ORF">GCM10022381_36200</name>
</gene>
<dbReference type="SUPFAM" id="SSF55729">
    <property type="entry name" value="Acyl-CoA N-acyltransferases (Nat)"/>
    <property type="match status" value="1"/>
</dbReference>
<comment type="caution">
    <text evidence="2">The sequence shown here is derived from an EMBL/GenBank/DDBJ whole genome shotgun (WGS) entry which is preliminary data.</text>
</comment>
<accession>A0ABP7L1M0</accession>
<dbReference type="CDD" id="cd04301">
    <property type="entry name" value="NAT_SF"/>
    <property type="match status" value="1"/>
</dbReference>
<organism evidence="2 3">
    <name type="scientific">Leifsonia kafniensis</name>
    <dbReference type="NCBI Taxonomy" id="475957"/>
    <lineage>
        <taxon>Bacteria</taxon>
        <taxon>Bacillati</taxon>
        <taxon>Actinomycetota</taxon>
        <taxon>Actinomycetes</taxon>
        <taxon>Micrococcales</taxon>
        <taxon>Microbacteriaceae</taxon>
        <taxon>Leifsonia</taxon>
    </lineage>
</organism>
<proteinExistence type="predicted"/>
<dbReference type="PROSITE" id="PS51186">
    <property type="entry name" value="GNAT"/>
    <property type="match status" value="1"/>
</dbReference>
<dbReference type="InterPro" id="IPR016181">
    <property type="entry name" value="Acyl_CoA_acyltransferase"/>
</dbReference>
<dbReference type="Proteomes" id="UP001501803">
    <property type="component" value="Unassembled WGS sequence"/>
</dbReference>
<dbReference type="RefSeq" id="WP_345069271.1">
    <property type="nucleotide sequence ID" value="NZ_BAABCN010000015.1"/>
</dbReference>
<name>A0ABP7L1M0_9MICO</name>
<dbReference type="Gene3D" id="3.40.630.30">
    <property type="match status" value="1"/>
</dbReference>
<evidence type="ECO:0000259" key="1">
    <source>
        <dbReference type="PROSITE" id="PS51186"/>
    </source>
</evidence>
<sequence>MTTPTGLTTLPFSAHPIRTDRLLLRPLTENDIDDVFAYQSIPEVVEFLPWPLRNHEESREHTLERAGFTQIENDNDRLVLGVELVGADGQSGPVIGDLSVFLASGPNAQIEIGWVFHPDHQRKGYATEAARALLELAFGEIGAHRVFARLDPHNTASVALCQRLGMRQEAYFRESEIFKGAWSDLAIYAILRREWEDEI</sequence>
<protein>
    <submittedName>
        <fullName evidence="2">GNAT family protein</fullName>
    </submittedName>
</protein>
<dbReference type="PANTHER" id="PTHR43792:SF1">
    <property type="entry name" value="N-ACETYLTRANSFERASE DOMAIN-CONTAINING PROTEIN"/>
    <property type="match status" value="1"/>
</dbReference>
<dbReference type="InterPro" id="IPR000182">
    <property type="entry name" value="GNAT_dom"/>
</dbReference>
<keyword evidence="3" id="KW-1185">Reference proteome</keyword>
<reference evidence="3" key="1">
    <citation type="journal article" date="2019" name="Int. J. Syst. Evol. Microbiol.">
        <title>The Global Catalogue of Microorganisms (GCM) 10K type strain sequencing project: providing services to taxonomists for standard genome sequencing and annotation.</title>
        <authorList>
            <consortium name="The Broad Institute Genomics Platform"/>
            <consortium name="The Broad Institute Genome Sequencing Center for Infectious Disease"/>
            <person name="Wu L."/>
            <person name="Ma J."/>
        </authorList>
    </citation>
    <scope>NUCLEOTIDE SEQUENCE [LARGE SCALE GENOMIC DNA]</scope>
    <source>
        <strain evidence="3">JCM 17021</strain>
    </source>
</reference>
<dbReference type="Pfam" id="PF13302">
    <property type="entry name" value="Acetyltransf_3"/>
    <property type="match status" value="1"/>
</dbReference>
<dbReference type="InterPro" id="IPR051531">
    <property type="entry name" value="N-acetyltransferase"/>
</dbReference>
<evidence type="ECO:0000313" key="3">
    <source>
        <dbReference type="Proteomes" id="UP001501803"/>
    </source>
</evidence>
<evidence type="ECO:0000313" key="2">
    <source>
        <dbReference type="EMBL" id="GAA3891047.1"/>
    </source>
</evidence>